<keyword evidence="2" id="KW-1185">Reference proteome</keyword>
<name>A0AAV7T0X1_PLEWA</name>
<accession>A0AAV7T0X1</accession>
<reference evidence="1" key="1">
    <citation type="journal article" date="2022" name="bioRxiv">
        <title>Sequencing and chromosome-scale assembly of the giantPleurodeles waltlgenome.</title>
        <authorList>
            <person name="Brown T."/>
            <person name="Elewa A."/>
            <person name="Iarovenko S."/>
            <person name="Subramanian E."/>
            <person name="Araus A.J."/>
            <person name="Petzold A."/>
            <person name="Susuki M."/>
            <person name="Suzuki K.-i.T."/>
            <person name="Hayashi T."/>
            <person name="Toyoda A."/>
            <person name="Oliveira C."/>
            <person name="Osipova E."/>
            <person name="Leigh N.D."/>
            <person name="Simon A."/>
            <person name="Yun M.H."/>
        </authorList>
    </citation>
    <scope>NUCLEOTIDE SEQUENCE</scope>
    <source>
        <strain evidence="1">20211129_DDA</strain>
        <tissue evidence="1">Liver</tissue>
    </source>
</reference>
<evidence type="ECO:0000313" key="1">
    <source>
        <dbReference type="EMBL" id="KAJ1169764.1"/>
    </source>
</evidence>
<dbReference type="Proteomes" id="UP001066276">
    <property type="component" value="Chromosome 4_1"/>
</dbReference>
<dbReference type="AlphaFoldDB" id="A0AAV7T0X1"/>
<protein>
    <submittedName>
        <fullName evidence="1">Uncharacterized protein</fullName>
    </submittedName>
</protein>
<evidence type="ECO:0000313" key="2">
    <source>
        <dbReference type="Proteomes" id="UP001066276"/>
    </source>
</evidence>
<dbReference type="EMBL" id="JANPWB010000007">
    <property type="protein sequence ID" value="KAJ1169764.1"/>
    <property type="molecule type" value="Genomic_DNA"/>
</dbReference>
<organism evidence="1 2">
    <name type="scientific">Pleurodeles waltl</name>
    <name type="common">Iberian ribbed newt</name>
    <dbReference type="NCBI Taxonomy" id="8319"/>
    <lineage>
        <taxon>Eukaryota</taxon>
        <taxon>Metazoa</taxon>
        <taxon>Chordata</taxon>
        <taxon>Craniata</taxon>
        <taxon>Vertebrata</taxon>
        <taxon>Euteleostomi</taxon>
        <taxon>Amphibia</taxon>
        <taxon>Batrachia</taxon>
        <taxon>Caudata</taxon>
        <taxon>Salamandroidea</taxon>
        <taxon>Salamandridae</taxon>
        <taxon>Pleurodelinae</taxon>
        <taxon>Pleurodeles</taxon>
    </lineage>
</organism>
<proteinExistence type="predicted"/>
<sequence length="196" mass="21649">MREHVGGRGRDAGHMLAVTLSGRQVVPVKDALAPALNVDESKGRGDVSSGEGLVTSDWSLLATLQERHLIAPFKMAPHKKIEELIVISDLEEDHNTLHGGISVQRQFGSKVQFSTGGQQWEQQLVGAVFPHYRVRLRASIRAELRMLITFLKDFDDVTMCSDDETGCGKCTFFLMRLVHMGLVSFGMVIGLQKSCL</sequence>
<comment type="caution">
    <text evidence="1">The sequence shown here is derived from an EMBL/GenBank/DDBJ whole genome shotgun (WGS) entry which is preliminary data.</text>
</comment>
<gene>
    <name evidence="1" type="ORF">NDU88_001655</name>
</gene>